<name>A0ABP3ABL3_MYCUL</name>
<protein>
    <submittedName>
        <fullName evidence="2">Conserved membrane protein</fullName>
    </submittedName>
</protein>
<keyword evidence="1" id="KW-0812">Transmembrane</keyword>
<comment type="caution">
    <text evidence="2">The sequence shown here is derived from an EMBL/GenBank/DDBJ whole genome shotgun (WGS) entry which is preliminary data.</text>
</comment>
<evidence type="ECO:0000313" key="3">
    <source>
        <dbReference type="Proteomes" id="UP000020681"/>
    </source>
</evidence>
<dbReference type="EMBL" id="JAOL01000166">
    <property type="protein sequence ID" value="EUA87120.1"/>
    <property type="molecule type" value="Genomic_DNA"/>
</dbReference>
<keyword evidence="1" id="KW-1133">Transmembrane helix</keyword>
<accession>A0ABP3ABL3</accession>
<evidence type="ECO:0000256" key="1">
    <source>
        <dbReference type="SAM" id="Phobius"/>
    </source>
</evidence>
<gene>
    <name evidence="2" type="ORF">I551_6510</name>
</gene>
<keyword evidence="3" id="KW-1185">Reference proteome</keyword>
<proteinExistence type="predicted"/>
<keyword evidence="1" id="KW-0472">Membrane</keyword>
<dbReference type="Proteomes" id="UP000020681">
    <property type="component" value="Unassembled WGS sequence"/>
</dbReference>
<reference evidence="2 3" key="1">
    <citation type="submission" date="2014-01" db="EMBL/GenBank/DDBJ databases">
        <authorList>
            <person name="Dobos K."/>
            <person name="Lenaerts A."/>
            <person name="Ordway D."/>
            <person name="DeGroote M.A."/>
            <person name="Parker T."/>
            <person name="Sizemore C."/>
            <person name="Tallon L.J."/>
            <person name="Sadzewicz L.K."/>
            <person name="Sengamalay N."/>
            <person name="Fraser C.M."/>
            <person name="Hine E."/>
            <person name="Shefchek K.A."/>
            <person name="Das S.P."/>
            <person name="Tettelin H."/>
        </authorList>
    </citation>
    <scope>NUCLEOTIDE SEQUENCE [LARGE SCALE GENOMIC DNA]</scope>
    <source>
        <strain evidence="2 3">Harvey</strain>
    </source>
</reference>
<organism evidence="2 3">
    <name type="scientific">Mycobacterium ulcerans str. Harvey</name>
    <dbReference type="NCBI Taxonomy" id="1299332"/>
    <lineage>
        <taxon>Bacteria</taxon>
        <taxon>Bacillati</taxon>
        <taxon>Actinomycetota</taxon>
        <taxon>Actinomycetes</taxon>
        <taxon>Mycobacteriales</taxon>
        <taxon>Mycobacteriaceae</taxon>
        <taxon>Mycobacterium</taxon>
        <taxon>Mycobacterium ulcerans group</taxon>
    </lineage>
</organism>
<sequence>MRRGWSAMPLALRLLLPIAFVLISAGIGVAFWLQSPPDNWARLPNHLECRIQEGHSRRTRSSWPRCRSNIPARAYSSW</sequence>
<feature type="transmembrane region" description="Helical" evidence="1">
    <location>
        <begin position="12"/>
        <end position="33"/>
    </location>
</feature>
<evidence type="ECO:0000313" key="2">
    <source>
        <dbReference type="EMBL" id="EUA87120.1"/>
    </source>
</evidence>